<evidence type="ECO:0000259" key="1">
    <source>
        <dbReference type="Pfam" id="PF13456"/>
    </source>
</evidence>
<protein>
    <recommendedName>
        <fullName evidence="1">RNase H type-1 domain-containing protein</fullName>
    </recommendedName>
</protein>
<keyword evidence="3" id="KW-1185">Reference proteome</keyword>
<dbReference type="Proteomes" id="UP000824890">
    <property type="component" value="Unassembled WGS sequence"/>
</dbReference>
<accession>A0ABQ7XCU2</accession>
<proteinExistence type="predicted"/>
<name>A0ABQ7XCU2_BRANA</name>
<evidence type="ECO:0000313" key="2">
    <source>
        <dbReference type="EMBL" id="KAH0852913.1"/>
    </source>
</evidence>
<organism evidence="2 3">
    <name type="scientific">Brassica napus</name>
    <name type="common">Rape</name>
    <dbReference type="NCBI Taxonomy" id="3708"/>
    <lineage>
        <taxon>Eukaryota</taxon>
        <taxon>Viridiplantae</taxon>
        <taxon>Streptophyta</taxon>
        <taxon>Embryophyta</taxon>
        <taxon>Tracheophyta</taxon>
        <taxon>Spermatophyta</taxon>
        <taxon>Magnoliopsida</taxon>
        <taxon>eudicotyledons</taxon>
        <taxon>Gunneridae</taxon>
        <taxon>Pentapetalae</taxon>
        <taxon>rosids</taxon>
        <taxon>malvids</taxon>
        <taxon>Brassicales</taxon>
        <taxon>Brassicaceae</taxon>
        <taxon>Brassiceae</taxon>
        <taxon>Brassica</taxon>
    </lineage>
</organism>
<dbReference type="Pfam" id="PF13456">
    <property type="entry name" value="RVT_3"/>
    <property type="match status" value="1"/>
</dbReference>
<gene>
    <name evidence="2" type="ORF">HID58_090750</name>
</gene>
<dbReference type="InterPro" id="IPR002156">
    <property type="entry name" value="RNaseH_domain"/>
</dbReference>
<comment type="caution">
    <text evidence="2">The sequence shown here is derived from an EMBL/GenBank/DDBJ whole genome shotgun (WGS) entry which is preliminary data.</text>
</comment>
<reference evidence="2 3" key="1">
    <citation type="submission" date="2021-05" db="EMBL/GenBank/DDBJ databases">
        <title>Genome Assembly of Synthetic Allotetraploid Brassica napus Reveals Homoeologous Exchanges between Subgenomes.</title>
        <authorList>
            <person name="Davis J.T."/>
        </authorList>
    </citation>
    <scope>NUCLEOTIDE SEQUENCE [LARGE SCALE GENOMIC DNA]</scope>
    <source>
        <strain evidence="3">cv. Da-Ae</strain>
        <tissue evidence="2">Seedling</tissue>
    </source>
</reference>
<feature type="domain" description="RNase H type-1" evidence="1">
    <location>
        <begin position="1"/>
        <end position="60"/>
    </location>
</feature>
<evidence type="ECO:0000313" key="3">
    <source>
        <dbReference type="Proteomes" id="UP000824890"/>
    </source>
</evidence>
<sequence length="81" mass="9129">MKHAIDLRMRHMVFETDSLQLVAAIADGSNFSDFHGVLSDIYLLSISFDSVSFRFCHRESLCFEGSIVKKTLSDFVVTQPA</sequence>
<dbReference type="EMBL" id="JAGKQM010000934">
    <property type="protein sequence ID" value="KAH0852913.1"/>
    <property type="molecule type" value="Genomic_DNA"/>
</dbReference>